<name>A0A317ZH46_9BACT</name>
<keyword evidence="6" id="KW-1185">Reference proteome</keyword>
<evidence type="ECO:0000313" key="5">
    <source>
        <dbReference type="EMBL" id="PXA04974.1"/>
    </source>
</evidence>
<dbReference type="PANTHER" id="PTHR31084:SF0">
    <property type="entry name" value="ALPHA-L-FUCOSIDASE 2"/>
    <property type="match status" value="1"/>
</dbReference>
<proteinExistence type="predicted"/>
<feature type="signal peptide" evidence="1">
    <location>
        <begin position="1"/>
        <end position="22"/>
    </location>
</feature>
<evidence type="ECO:0000256" key="1">
    <source>
        <dbReference type="SAM" id="SignalP"/>
    </source>
</evidence>
<dbReference type="PIRSF" id="PIRSF007663">
    <property type="entry name" value="UCP007663"/>
    <property type="match status" value="1"/>
</dbReference>
<reference evidence="5 6" key="1">
    <citation type="submission" date="2018-05" db="EMBL/GenBank/DDBJ databases">
        <title>Coraliomargarita sinensis sp. nov., isolated from a marine solar saltern.</title>
        <authorList>
            <person name="Zhou L.Y."/>
        </authorList>
    </citation>
    <scope>NUCLEOTIDE SEQUENCE [LARGE SCALE GENOMIC DNA]</scope>
    <source>
        <strain evidence="5 6">WN38</strain>
    </source>
</reference>
<dbReference type="InterPro" id="IPR008928">
    <property type="entry name" value="6-hairpin_glycosidase_sf"/>
</dbReference>
<dbReference type="InterPro" id="IPR012341">
    <property type="entry name" value="6hp_glycosidase-like_sf"/>
</dbReference>
<keyword evidence="1" id="KW-0732">Signal</keyword>
<dbReference type="Proteomes" id="UP000247099">
    <property type="component" value="Unassembled WGS sequence"/>
</dbReference>
<sequence length="777" mass="87187">MKRSSFLIIALPALVISISAAAPSSLIIRDDGPAEKWDLAFPVGSGRLGAMPWGTYPTEKILINEETIWANAGEMKIRKDADEHLEKIRKLDAEGKYHEADRYFEEYLQDGRRPNSYQLVGWLNLMYPADSDLSGVERELNLHTGIASNRYELKDGTVITQQVLASHPDDLVLVHVTANQPISLQVGMEGATTEGGDLVLRKQASGPKGTKFVSRTRARADGQISQEKENLLITDSREITLMLSVATDVDRNAPGTTLPEGWEAKALEDLDAVEGRNLSTLASKAVADHQKYFHRVKIDLGTTDPSLLSLTTGERLNRLKEGAHDDPDLIESYFQFGRYLLIASSRPDSFPANLQGIWNPHMKAPWNSDYHLNINLQMNYWLAETTNLSEMHKALFHLIRTFQPRGREMAERMGMKGWCMPHATDLWGYAKPMATQARWGGSMFGGQWLTFHILEHYRFNRDKAVLEENWDILTASTEFIESWLIPGPDGSLISRPTPSPENIFLYTNDQGEQIAGQLSSGCSFDQFMILQVFQDYVEAATALGKEDDAYVKEIQTLIPKVYQPRIAEDGRLMEWRMPFGEKEPGHRHISHVIGAYPGNQINLDEDQKMRDAVLASIEYRLQNGGAHTGWSRAWTIGMMARLSDAEKAYENLHAILVKSTLDNLWDTHPPFQIDGNFGAAAAVAEMLLHSHNNEIKLLPALPSSYWPDGHVKGLRARGDYTVDIEWENGKLKNTTIHPGKHAQPAFKVTYGGLSKSVQASENETVRLAPEDFHPTKH</sequence>
<dbReference type="InterPro" id="IPR016518">
    <property type="entry name" value="Alpha-L-fucosidase"/>
</dbReference>
<dbReference type="InterPro" id="IPR027414">
    <property type="entry name" value="GH95_N_dom"/>
</dbReference>
<organism evidence="5 6">
    <name type="scientific">Coraliomargarita sinensis</name>
    <dbReference type="NCBI Taxonomy" id="2174842"/>
    <lineage>
        <taxon>Bacteria</taxon>
        <taxon>Pseudomonadati</taxon>
        <taxon>Verrucomicrobiota</taxon>
        <taxon>Opitutia</taxon>
        <taxon>Puniceicoccales</taxon>
        <taxon>Coraliomargaritaceae</taxon>
        <taxon>Coraliomargarita</taxon>
    </lineage>
</organism>
<feature type="domain" description="Glycosyl hydrolase family 95 N-terminal" evidence="2">
    <location>
        <begin position="31"/>
        <end position="250"/>
    </location>
</feature>
<dbReference type="OrthoDB" id="9802600at2"/>
<dbReference type="SUPFAM" id="SSF48208">
    <property type="entry name" value="Six-hairpin glycosidases"/>
    <property type="match status" value="1"/>
</dbReference>
<dbReference type="EMBL" id="QHJQ01000002">
    <property type="protein sequence ID" value="PXA04974.1"/>
    <property type="molecule type" value="Genomic_DNA"/>
</dbReference>
<dbReference type="Gene3D" id="1.50.10.10">
    <property type="match status" value="1"/>
</dbReference>
<feature type="domain" description="Glycosyl hydrolase family 95 catalytic" evidence="4">
    <location>
        <begin position="279"/>
        <end position="687"/>
    </location>
</feature>
<accession>A0A317ZH46</accession>
<dbReference type="Pfam" id="PF22124">
    <property type="entry name" value="Glyco_hydro_95_cat"/>
    <property type="match status" value="1"/>
</dbReference>
<gene>
    <name evidence="5" type="ORF">DDZ13_03130</name>
</gene>
<evidence type="ECO:0000259" key="2">
    <source>
        <dbReference type="Pfam" id="PF14498"/>
    </source>
</evidence>
<evidence type="ECO:0000313" key="6">
    <source>
        <dbReference type="Proteomes" id="UP000247099"/>
    </source>
</evidence>
<comment type="caution">
    <text evidence="5">The sequence shown here is derived from an EMBL/GenBank/DDBJ whole genome shotgun (WGS) entry which is preliminary data.</text>
</comment>
<dbReference type="GO" id="GO:0004560">
    <property type="term" value="F:alpha-L-fucosidase activity"/>
    <property type="evidence" value="ECO:0007669"/>
    <property type="project" value="InterPro"/>
</dbReference>
<evidence type="ECO:0000259" key="3">
    <source>
        <dbReference type="Pfam" id="PF21307"/>
    </source>
</evidence>
<dbReference type="InterPro" id="IPR054363">
    <property type="entry name" value="GH95_cat"/>
</dbReference>
<dbReference type="InParanoid" id="A0A317ZH46"/>
<feature type="domain" description="Alpha fucosidase A-like C-terminal" evidence="3">
    <location>
        <begin position="690"/>
        <end position="760"/>
    </location>
</feature>
<dbReference type="Pfam" id="PF21307">
    <property type="entry name" value="Glyco_hydro_95_C"/>
    <property type="match status" value="1"/>
</dbReference>
<dbReference type="InterPro" id="IPR049053">
    <property type="entry name" value="AFCA-like_C"/>
</dbReference>
<dbReference type="RefSeq" id="WP_110129975.1">
    <property type="nucleotide sequence ID" value="NZ_QHJQ01000002.1"/>
</dbReference>
<evidence type="ECO:0000259" key="4">
    <source>
        <dbReference type="Pfam" id="PF22124"/>
    </source>
</evidence>
<dbReference type="AlphaFoldDB" id="A0A317ZH46"/>
<protein>
    <submittedName>
        <fullName evidence="5">Uncharacterized protein</fullName>
    </submittedName>
</protein>
<feature type="chain" id="PRO_5016303675" evidence="1">
    <location>
        <begin position="23"/>
        <end position="777"/>
    </location>
</feature>
<dbReference type="Pfam" id="PF14498">
    <property type="entry name" value="Glyco_hyd_65N_2"/>
    <property type="match status" value="1"/>
</dbReference>
<dbReference type="GO" id="GO:0005975">
    <property type="term" value="P:carbohydrate metabolic process"/>
    <property type="evidence" value="ECO:0007669"/>
    <property type="project" value="InterPro"/>
</dbReference>
<dbReference type="PANTHER" id="PTHR31084">
    <property type="entry name" value="ALPHA-L-FUCOSIDASE 2"/>
    <property type="match status" value="1"/>
</dbReference>